<evidence type="ECO:0000256" key="8">
    <source>
        <dbReference type="ARBA" id="ARBA00023136"/>
    </source>
</evidence>
<keyword evidence="4 10" id="KW-0812">Transmembrane</keyword>
<organism evidence="11 12">
    <name type="scientific">Taxus chinensis</name>
    <name type="common">Chinese yew</name>
    <name type="synonym">Taxus wallichiana var. chinensis</name>
    <dbReference type="NCBI Taxonomy" id="29808"/>
    <lineage>
        <taxon>Eukaryota</taxon>
        <taxon>Viridiplantae</taxon>
        <taxon>Streptophyta</taxon>
        <taxon>Embryophyta</taxon>
        <taxon>Tracheophyta</taxon>
        <taxon>Spermatophyta</taxon>
        <taxon>Pinopsida</taxon>
        <taxon>Pinidae</taxon>
        <taxon>Conifers II</taxon>
        <taxon>Cupressales</taxon>
        <taxon>Taxaceae</taxon>
        <taxon>Taxus</taxon>
    </lineage>
</organism>
<keyword evidence="5" id="KW-0653">Protein transport</keyword>
<feature type="non-terminal residue" evidence="11">
    <location>
        <position position="1"/>
    </location>
</feature>
<feature type="transmembrane region" description="Helical" evidence="10">
    <location>
        <begin position="149"/>
        <end position="170"/>
    </location>
</feature>
<evidence type="ECO:0000313" key="11">
    <source>
        <dbReference type="EMBL" id="KAH9305888.1"/>
    </source>
</evidence>
<feature type="transmembrane region" description="Helical" evidence="10">
    <location>
        <begin position="201"/>
        <end position="223"/>
    </location>
</feature>
<dbReference type="GO" id="GO:0009535">
    <property type="term" value="C:chloroplast thylakoid membrane"/>
    <property type="evidence" value="ECO:0007669"/>
    <property type="project" value="UniProtKB-SubCell"/>
</dbReference>
<proteinExistence type="inferred from homology"/>
<evidence type="ECO:0000256" key="2">
    <source>
        <dbReference type="ARBA" id="ARBA00005751"/>
    </source>
</evidence>
<comment type="similarity">
    <text evidence="2 9">Belongs to the SecY/SEC61-alpha family.</text>
</comment>
<evidence type="ECO:0000256" key="3">
    <source>
        <dbReference type="ARBA" id="ARBA00022448"/>
    </source>
</evidence>
<dbReference type="PROSITE" id="PS00755">
    <property type="entry name" value="SECY_1"/>
    <property type="match status" value="1"/>
</dbReference>
<evidence type="ECO:0008006" key="13">
    <source>
        <dbReference type="Google" id="ProtNLM"/>
    </source>
</evidence>
<feature type="transmembrane region" description="Helical" evidence="10">
    <location>
        <begin position="408"/>
        <end position="426"/>
    </location>
</feature>
<protein>
    <recommendedName>
        <fullName evidence="13">Preprotein translocase subunit SCY2, chloroplastic</fullName>
    </recommendedName>
</protein>
<name>A0AA38FLL1_TAXCH</name>
<reference evidence="11 12" key="1">
    <citation type="journal article" date="2021" name="Nat. Plants">
        <title>The Taxus genome provides insights into paclitaxel biosynthesis.</title>
        <authorList>
            <person name="Xiong X."/>
            <person name="Gou J."/>
            <person name="Liao Q."/>
            <person name="Li Y."/>
            <person name="Zhou Q."/>
            <person name="Bi G."/>
            <person name="Li C."/>
            <person name="Du R."/>
            <person name="Wang X."/>
            <person name="Sun T."/>
            <person name="Guo L."/>
            <person name="Liang H."/>
            <person name="Lu P."/>
            <person name="Wu Y."/>
            <person name="Zhang Z."/>
            <person name="Ro D.K."/>
            <person name="Shang Y."/>
            <person name="Huang S."/>
            <person name="Yan J."/>
        </authorList>
    </citation>
    <scope>NUCLEOTIDE SEQUENCE [LARGE SCALE GENOMIC DNA]</scope>
    <source>
        <strain evidence="11">Ta-2019</strain>
    </source>
</reference>
<evidence type="ECO:0000256" key="5">
    <source>
        <dbReference type="ARBA" id="ARBA00022927"/>
    </source>
</evidence>
<dbReference type="EMBL" id="JAHRHJ020000008">
    <property type="protein sequence ID" value="KAH9305888.1"/>
    <property type="molecule type" value="Genomic_DNA"/>
</dbReference>
<feature type="transmembrane region" description="Helical" evidence="10">
    <location>
        <begin position="243"/>
        <end position="262"/>
    </location>
</feature>
<evidence type="ECO:0000313" key="12">
    <source>
        <dbReference type="Proteomes" id="UP000824469"/>
    </source>
</evidence>
<sequence length="541" mass="60755">AVHRFTNDKKMILQSIFRQQLSIEAESCKGRFSPLSIKWAWQRVQQLQQWSKLNSRKSFSLQCFGSRDEHLLQDLASLQEMPNSVIAVDTFEGSAHSPPHSSQYLNNDDITLTKKPKKLKNKYLGLVRLGSVINNAAESFFKSEIRRRLFVTVVLVIASRVGYFIPLPGFDRRLVPENYLGFVSGSVEELGDLSAELKLSVFQLGISPFIFASIVMQVLCHFIPALIKLRKEGLDGNEKIKRYIWWISLAAAILESLVIAYHSLPYSIYAASHRFRHCLVTTSLLTMGSMITIWICEKISEDGFGHGTSLIICAGILTGYSDLLYKMLTRISSSGVNWVPSLLVLFGVFTFVTMSAVLVTEGVRKVPLQYFGFKLAPNAREGASLPEVKPYIPFCINPTGMQPVITTTYVLAVPTIMASLLQSPFWERVRDILNPTTVAASGSKPWLYYSLYAFLIFSFNLLDIANLPKEISDYMMKMGARIPNIKPGRVTMDYLAKIQASTRFWGGLLLSLLATLSTLTDHNFRHLNEGFSIGFTSILII</sequence>
<evidence type="ECO:0000256" key="7">
    <source>
        <dbReference type="ARBA" id="ARBA00023010"/>
    </source>
</evidence>
<dbReference type="InterPro" id="IPR002208">
    <property type="entry name" value="SecY/SEC61-alpha"/>
</dbReference>
<dbReference type="Gene3D" id="1.10.3370.10">
    <property type="entry name" value="SecY subunit domain"/>
    <property type="match status" value="1"/>
</dbReference>
<dbReference type="Pfam" id="PF00344">
    <property type="entry name" value="SecY"/>
    <property type="match status" value="1"/>
</dbReference>
<feature type="transmembrane region" description="Helical" evidence="10">
    <location>
        <begin position="303"/>
        <end position="321"/>
    </location>
</feature>
<comment type="caution">
    <text evidence="11">The sequence shown here is derived from an EMBL/GenBank/DDBJ whole genome shotgun (WGS) entry which is preliminary data.</text>
</comment>
<keyword evidence="8 10" id="KW-0472">Membrane</keyword>
<feature type="transmembrane region" description="Helical" evidence="10">
    <location>
        <begin position="341"/>
        <end position="359"/>
    </location>
</feature>
<keyword evidence="12" id="KW-1185">Reference proteome</keyword>
<dbReference type="OMA" id="TIVTMWA"/>
<dbReference type="InterPro" id="IPR023201">
    <property type="entry name" value="SecY_dom_sf"/>
</dbReference>
<evidence type="ECO:0000256" key="6">
    <source>
        <dbReference type="ARBA" id="ARBA00022989"/>
    </source>
</evidence>
<keyword evidence="6 10" id="KW-1133">Transmembrane helix</keyword>
<feature type="transmembrane region" description="Helical" evidence="10">
    <location>
        <begin position="446"/>
        <end position="467"/>
    </location>
</feature>
<feature type="non-terminal residue" evidence="11">
    <location>
        <position position="541"/>
    </location>
</feature>
<gene>
    <name evidence="11" type="ORF">KI387_010292</name>
</gene>
<dbReference type="SUPFAM" id="SSF103491">
    <property type="entry name" value="Preprotein translocase SecY subunit"/>
    <property type="match status" value="1"/>
</dbReference>
<feature type="transmembrane region" description="Helical" evidence="10">
    <location>
        <begin position="274"/>
        <end position="296"/>
    </location>
</feature>
<evidence type="ECO:0000256" key="10">
    <source>
        <dbReference type="SAM" id="Phobius"/>
    </source>
</evidence>
<dbReference type="AlphaFoldDB" id="A0AA38FLL1"/>
<dbReference type="Proteomes" id="UP000824469">
    <property type="component" value="Unassembled WGS sequence"/>
</dbReference>
<evidence type="ECO:0000256" key="9">
    <source>
        <dbReference type="RuleBase" id="RU004349"/>
    </source>
</evidence>
<evidence type="ECO:0000256" key="4">
    <source>
        <dbReference type="ARBA" id="ARBA00022692"/>
    </source>
</evidence>
<comment type="subcellular location">
    <subcellularLocation>
        <location evidence="1">Plastid</location>
        <location evidence="1">Chloroplast thylakoid membrane</location>
        <topology evidence="1">Multi-pass membrane protein</topology>
    </subcellularLocation>
</comment>
<dbReference type="InterPro" id="IPR030659">
    <property type="entry name" value="SecY_CS"/>
</dbReference>
<dbReference type="GO" id="GO:0015031">
    <property type="term" value="P:protein transport"/>
    <property type="evidence" value="ECO:0007669"/>
    <property type="project" value="UniProtKB-KW"/>
</dbReference>
<evidence type="ECO:0000256" key="1">
    <source>
        <dbReference type="ARBA" id="ARBA00004454"/>
    </source>
</evidence>
<dbReference type="PANTHER" id="PTHR10906">
    <property type="entry name" value="SECY/SEC61-ALPHA FAMILY MEMBER"/>
    <property type="match status" value="1"/>
</dbReference>
<keyword evidence="3" id="KW-0813">Transport</keyword>
<keyword evidence="7" id="KW-0811">Translocation</keyword>
<accession>A0AA38FLL1</accession>
<dbReference type="PRINTS" id="PR00303">
    <property type="entry name" value="SECYTRNLCASE"/>
</dbReference>